<evidence type="ECO:0000313" key="3">
    <source>
        <dbReference type="Proteomes" id="UP000326396"/>
    </source>
</evidence>
<feature type="chain" id="PRO_5024278300" evidence="1">
    <location>
        <begin position="24"/>
        <end position="91"/>
    </location>
</feature>
<gene>
    <name evidence="2" type="ORF">E3N88_18172</name>
</gene>
<keyword evidence="1" id="KW-0732">Signal</keyword>
<evidence type="ECO:0000256" key="1">
    <source>
        <dbReference type="SAM" id="SignalP"/>
    </source>
</evidence>
<name>A0A5N6NU47_9ASTR</name>
<protein>
    <submittedName>
        <fullName evidence="2">Uncharacterized protein</fullName>
    </submittedName>
</protein>
<dbReference type="AlphaFoldDB" id="A0A5N6NU47"/>
<accession>A0A5N6NU47</accession>
<dbReference type="Proteomes" id="UP000326396">
    <property type="component" value="Linkage Group LG17"/>
</dbReference>
<feature type="signal peptide" evidence="1">
    <location>
        <begin position="1"/>
        <end position="23"/>
    </location>
</feature>
<comment type="caution">
    <text evidence="2">The sequence shown here is derived from an EMBL/GenBank/DDBJ whole genome shotgun (WGS) entry which is preliminary data.</text>
</comment>
<evidence type="ECO:0000313" key="2">
    <source>
        <dbReference type="EMBL" id="KAD5318226.1"/>
    </source>
</evidence>
<organism evidence="2 3">
    <name type="scientific">Mikania micrantha</name>
    <name type="common">bitter vine</name>
    <dbReference type="NCBI Taxonomy" id="192012"/>
    <lineage>
        <taxon>Eukaryota</taxon>
        <taxon>Viridiplantae</taxon>
        <taxon>Streptophyta</taxon>
        <taxon>Embryophyta</taxon>
        <taxon>Tracheophyta</taxon>
        <taxon>Spermatophyta</taxon>
        <taxon>Magnoliopsida</taxon>
        <taxon>eudicotyledons</taxon>
        <taxon>Gunneridae</taxon>
        <taxon>Pentapetalae</taxon>
        <taxon>asterids</taxon>
        <taxon>campanulids</taxon>
        <taxon>Asterales</taxon>
        <taxon>Asteraceae</taxon>
        <taxon>Asteroideae</taxon>
        <taxon>Heliantheae alliance</taxon>
        <taxon>Eupatorieae</taxon>
        <taxon>Mikania</taxon>
    </lineage>
</organism>
<keyword evidence="3" id="KW-1185">Reference proteome</keyword>
<sequence length="91" mass="9981">MLSKRFLLVLALVLALTSEIGVAKELASNHESDLEDVKYDQVRWFVNRRLSQLTYPGPYNGGGYGLPPGVPCCGGQAKPVHKQAHVVQPHN</sequence>
<dbReference type="EMBL" id="SZYD01000009">
    <property type="protein sequence ID" value="KAD5318226.1"/>
    <property type="molecule type" value="Genomic_DNA"/>
</dbReference>
<proteinExistence type="predicted"/>
<reference evidence="2 3" key="1">
    <citation type="submission" date="2019-05" db="EMBL/GenBank/DDBJ databases">
        <title>Mikania micrantha, genome provides insights into the molecular mechanism of rapid growth.</title>
        <authorList>
            <person name="Liu B."/>
        </authorList>
    </citation>
    <scope>NUCLEOTIDE SEQUENCE [LARGE SCALE GENOMIC DNA]</scope>
    <source>
        <strain evidence="2">NLD-2019</strain>
        <tissue evidence="2">Leaf</tissue>
    </source>
</reference>